<evidence type="ECO:0000313" key="2">
    <source>
        <dbReference type="Proteomes" id="UP001367508"/>
    </source>
</evidence>
<gene>
    <name evidence="1" type="ORF">VNO77_20066</name>
</gene>
<sequence>MKGIRASTSDTLHIAHHKLGHTLPTVVLLKMGIKPRRLCAKGLKGTYQKLQTQEWTGAAFHMLYTNQSEFYENPQKNDSNNYEEKVVAPIIKVVPGNMELIEYSGSDGFPGVLARHCLHLYGNKVNEKRVRIHIAKEILKGAERFAILFREAKLGMERTLY</sequence>
<dbReference type="Proteomes" id="UP001367508">
    <property type="component" value="Unassembled WGS sequence"/>
</dbReference>
<evidence type="ECO:0000313" key="1">
    <source>
        <dbReference type="EMBL" id="KAK7339402.1"/>
    </source>
</evidence>
<organism evidence="1 2">
    <name type="scientific">Canavalia gladiata</name>
    <name type="common">Sword bean</name>
    <name type="synonym">Dolichos gladiatus</name>
    <dbReference type="NCBI Taxonomy" id="3824"/>
    <lineage>
        <taxon>Eukaryota</taxon>
        <taxon>Viridiplantae</taxon>
        <taxon>Streptophyta</taxon>
        <taxon>Embryophyta</taxon>
        <taxon>Tracheophyta</taxon>
        <taxon>Spermatophyta</taxon>
        <taxon>Magnoliopsida</taxon>
        <taxon>eudicotyledons</taxon>
        <taxon>Gunneridae</taxon>
        <taxon>Pentapetalae</taxon>
        <taxon>rosids</taxon>
        <taxon>fabids</taxon>
        <taxon>Fabales</taxon>
        <taxon>Fabaceae</taxon>
        <taxon>Papilionoideae</taxon>
        <taxon>50 kb inversion clade</taxon>
        <taxon>NPAAA clade</taxon>
        <taxon>indigoferoid/millettioid clade</taxon>
        <taxon>Phaseoleae</taxon>
        <taxon>Canavalia</taxon>
    </lineage>
</organism>
<proteinExistence type="predicted"/>
<reference evidence="1 2" key="1">
    <citation type="submission" date="2024-01" db="EMBL/GenBank/DDBJ databases">
        <title>The genomes of 5 underutilized Papilionoideae crops provide insights into root nodulation and disease resistanc.</title>
        <authorList>
            <person name="Jiang F."/>
        </authorList>
    </citation>
    <scope>NUCLEOTIDE SEQUENCE [LARGE SCALE GENOMIC DNA]</scope>
    <source>
        <strain evidence="1">LVBAO_FW01</strain>
        <tissue evidence="1">Leaves</tissue>
    </source>
</reference>
<keyword evidence="2" id="KW-1185">Reference proteome</keyword>
<accession>A0AAN9LNT6</accession>
<protein>
    <submittedName>
        <fullName evidence="1">Uncharacterized protein</fullName>
    </submittedName>
</protein>
<dbReference type="AlphaFoldDB" id="A0AAN9LNT6"/>
<comment type="caution">
    <text evidence="1">The sequence shown here is derived from an EMBL/GenBank/DDBJ whole genome shotgun (WGS) entry which is preliminary data.</text>
</comment>
<dbReference type="EMBL" id="JAYMYQ010000004">
    <property type="protein sequence ID" value="KAK7339402.1"/>
    <property type="molecule type" value="Genomic_DNA"/>
</dbReference>
<name>A0AAN9LNT6_CANGL</name>